<evidence type="ECO:0000313" key="2">
    <source>
        <dbReference type="EMBL" id="MCX2742210.1"/>
    </source>
</evidence>
<keyword evidence="3" id="KW-1185">Reference proteome</keyword>
<protein>
    <submittedName>
        <fullName evidence="2">Uncharacterized protein</fullName>
    </submittedName>
</protein>
<organism evidence="2 3">
    <name type="scientific">Pontibacter anaerobius</name>
    <dbReference type="NCBI Taxonomy" id="2993940"/>
    <lineage>
        <taxon>Bacteria</taxon>
        <taxon>Pseudomonadati</taxon>
        <taxon>Bacteroidota</taxon>
        <taxon>Cytophagia</taxon>
        <taxon>Cytophagales</taxon>
        <taxon>Hymenobacteraceae</taxon>
        <taxon>Pontibacter</taxon>
    </lineage>
</organism>
<comment type="caution">
    <text evidence="2">The sequence shown here is derived from an EMBL/GenBank/DDBJ whole genome shotgun (WGS) entry which is preliminary data.</text>
</comment>
<dbReference type="RefSeq" id="WP_266054444.1">
    <property type="nucleotide sequence ID" value="NZ_JAPFQO010000022.1"/>
</dbReference>
<evidence type="ECO:0000256" key="1">
    <source>
        <dbReference type="SAM" id="Phobius"/>
    </source>
</evidence>
<keyword evidence="1" id="KW-1133">Transmembrane helix</keyword>
<dbReference type="Proteomes" id="UP001207228">
    <property type="component" value="Unassembled WGS sequence"/>
</dbReference>
<keyword evidence="1" id="KW-0472">Membrane</keyword>
<accession>A0ABT3RM00</accession>
<feature type="transmembrane region" description="Helical" evidence="1">
    <location>
        <begin position="7"/>
        <end position="26"/>
    </location>
</feature>
<name>A0ABT3RM00_9BACT</name>
<dbReference type="EMBL" id="JAPFQO010000022">
    <property type="protein sequence ID" value="MCX2742210.1"/>
    <property type="molecule type" value="Genomic_DNA"/>
</dbReference>
<evidence type="ECO:0000313" key="3">
    <source>
        <dbReference type="Proteomes" id="UP001207228"/>
    </source>
</evidence>
<feature type="transmembrane region" description="Helical" evidence="1">
    <location>
        <begin position="63"/>
        <end position="88"/>
    </location>
</feature>
<keyword evidence="1" id="KW-0812">Transmembrane</keyword>
<proteinExistence type="predicted"/>
<sequence>MRRNLKTLVVAVSIAILNDLMIRYGYKVLDYTFIFICQMTVEFIAGYHIGIKNKAIKSENQRAIGIGLIIGATLTIIEGLIILVYIMINWRG</sequence>
<reference evidence="2 3" key="1">
    <citation type="submission" date="2022-11" db="EMBL/GenBank/DDBJ databases">
        <title>The characterization of three novel Bacteroidetes species and genomic analysis of their roles in tidal elemental geochemical cycles.</title>
        <authorList>
            <person name="Ma K.-J."/>
        </authorList>
    </citation>
    <scope>NUCLEOTIDE SEQUENCE [LARGE SCALE GENOMIC DNA]</scope>
    <source>
        <strain evidence="2 3">M82</strain>
    </source>
</reference>
<gene>
    <name evidence="2" type="ORF">OO017_19825</name>
</gene>
<feature type="transmembrane region" description="Helical" evidence="1">
    <location>
        <begin position="32"/>
        <end position="51"/>
    </location>
</feature>